<reference evidence="1 2" key="1">
    <citation type="journal article" date="2019" name="Sci. Rep.">
        <title>Orb-weaving spider Araneus ventricosus genome elucidates the spidroin gene catalogue.</title>
        <authorList>
            <person name="Kono N."/>
            <person name="Nakamura H."/>
            <person name="Ohtoshi R."/>
            <person name="Moran D.A.P."/>
            <person name="Shinohara A."/>
            <person name="Yoshida Y."/>
            <person name="Fujiwara M."/>
            <person name="Mori M."/>
            <person name="Tomita M."/>
            <person name="Arakawa K."/>
        </authorList>
    </citation>
    <scope>NUCLEOTIDE SEQUENCE [LARGE SCALE GENOMIC DNA]</scope>
</reference>
<accession>A0A4Y2U4P0</accession>
<evidence type="ECO:0000313" key="2">
    <source>
        <dbReference type="Proteomes" id="UP000499080"/>
    </source>
</evidence>
<evidence type="ECO:0000313" key="1">
    <source>
        <dbReference type="EMBL" id="GBO07453.1"/>
    </source>
</evidence>
<organism evidence="1 2">
    <name type="scientific">Araneus ventricosus</name>
    <name type="common">Orbweaver spider</name>
    <name type="synonym">Epeira ventricosa</name>
    <dbReference type="NCBI Taxonomy" id="182803"/>
    <lineage>
        <taxon>Eukaryota</taxon>
        <taxon>Metazoa</taxon>
        <taxon>Ecdysozoa</taxon>
        <taxon>Arthropoda</taxon>
        <taxon>Chelicerata</taxon>
        <taxon>Arachnida</taxon>
        <taxon>Araneae</taxon>
        <taxon>Araneomorphae</taxon>
        <taxon>Entelegynae</taxon>
        <taxon>Araneoidea</taxon>
        <taxon>Araneidae</taxon>
        <taxon>Araneus</taxon>
    </lineage>
</organism>
<name>A0A4Y2U4P0_ARAVE</name>
<comment type="caution">
    <text evidence="1">The sequence shown here is derived from an EMBL/GenBank/DDBJ whole genome shotgun (WGS) entry which is preliminary data.</text>
</comment>
<sequence>MLNKSVWSLLTSKKTMALRGRLEMGKVIRLLSRSCGLTDERVTYTNKVFGRSDFQNTMALMREAWKCKAGSDCSADLCTNGREGHMLNKVISP</sequence>
<proteinExistence type="predicted"/>
<protein>
    <submittedName>
        <fullName evidence="1">Uncharacterized protein</fullName>
    </submittedName>
</protein>
<dbReference type="EMBL" id="BGPR01033494">
    <property type="protein sequence ID" value="GBO07453.1"/>
    <property type="molecule type" value="Genomic_DNA"/>
</dbReference>
<dbReference type="Proteomes" id="UP000499080">
    <property type="component" value="Unassembled WGS sequence"/>
</dbReference>
<dbReference type="AlphaFoldDB" id="A0A4Y2U4P0"/>
<keyword evidence="2" id="KW-1185">Reference proteome</keyword>
<gene>
    <name evidence="1" type="ORF">AVEN_11137_1</name>
</gene>